<evidence type="ECO:0008006" key="4">
    <source>
        <dbReference type="Google" id="ProtNLM"/>
    </source>
</evidence>
<name>A0ABU0TDH6_9FLAO</name>
<dbReference type="Pfam" id="PF14897">
    <property type="entry name" value="EpsG"/>
    <property type="match status" value="1"/>
</dbReference>
<feature type="transmembrane region" description="Helical" evidence="1">
    <location>
        <begin position="82"/>
        <end position="101"/>
    </location>
</feature>
<feature type="transmembrane region" description="Helical" evidence="1">
    <location>
        <begin position="32"/>
        <end position="51"/>
    </location>
</feature>
<dbReference type="EMBL" id="JAUTAL010000001">
    <property type="protein sequence ID" value="MDQ1095123.1"/>
    <property type="molecule type" value="Genomic_DNA"/>
</dbReference>
<feature type="transmembrane region" description="Helical" evidence="1">
    <location>
        <begin position="165"/>
        <end position="183"/>
    </location>
</feature>
<proteinExistence type="predicted"/>
<dbReference type="InterPro" id="IPR049458">
    <property type="entry name" value="EpsG-like"/>
</dbReference>
<feature type="transmembrane region" description="Helical" evidence="1">
    <location>
        <begin position="113"/>
        <end position="135"/>
    </location>
</feature>
<keyword evidence="1" id="KW-0812">Transmembrane</keyword>
<keyword evidence="3" id="KW-1185">Reference proteome</keyword>
<evidence type="ECO:0000313" key="3">
    <source>
        <dbReference type="Proteomes" id="UP001225072"/>
    </source>
</evidence>
<dbReference type="Proteomes" id="UP001225072">
    <property type="component" value="Unassembled WGS sequence"/>
</dbReference>
<gene>
    <name evidence="2" type="ORF">QE404_000270</name>
</gene>
<feature type="transmembrane region" description="Helical" evidence="1">
    <location>
        <begin position="141"/>
        <end position="158"/>
    </location>
</feature>
<evidence type="ECO:0000313" key="2">
    <source>
        <dbReference type="EMBL" id="MDQ1095123.1"/>
    </source>
</evidence>
<accession>A0ABU0TDH6</accession>
<feature type="transmembrane region" description="Helical" evidence="1">
    <location>
        <begin position="6"/>
        <end position="25"/>
    </location>
</feature>
<evidence type="ECO:0000256" key="1">
    <source>
        <dbReference type="SAM" id="Phobius"/>
    </source>
</evidence>
<keyword evidence="1" id="KW-0472">Membrane</keyword>
<sequence>MYLFLVFVAFQFHTTSLLLLIFVFFKRTFSNMTIIIAIAVCAIIGFSPLPLKIFSLFGGFNDVTASKTSAYLKQAEEVNFDISLIGFVKRLGIFAIFFFYRKTISEKYPKFNFIFNGYLFGLCFYFLFVQTLAIMISRGSLYFNVLEPILLSYIFCIVKDKRISFLLAILFFIYSILMVKQSITTYPDLFDPYKGLFINTDYHRNMY</sequence>
<keyword evidence="1" id="KW-1133">Transmembrane helix</keyword>
<organism evidence="2 3">
    <name type="scientific">Chryseobacterium camelliae</name>
    <dbReference type="NCBI Taxonomy" id="1265445"/>
    <lineage>
        <taxon>Bacteria</taxon>
        <taxon>Pseudomonadati</taxon>
        <taxon>Bacteroidota</taxon>
        <taxon>Flavobacteriia</taxon>
        <taxon>Flavobacteriales</taxon>
        <taxon>Weeksellaceae</taxon>
        <taxon>Chryseobacterium group</taxon>
        <taxon>Chryseobacterium</taxon>
    </lineage>
</organism>
<protein>
    <recommendedName>
        <fullName evidence="4">EpsG family protein</fullName>
    </recommendedName>
</protein>
<comment type="caution">
    <text evidence="2">The sequence shown here is derived from an EMBL/GenBank/DDBJ whole genome shotgun (WGS) entry which is preliminary data.</text>
</comment>
<reference evidence="2 3" key="1">
    <citation type="submission" date="2023-07" db="EMBL/GenBank/DDBJ databases">
        <title>Functional and genomic diversity of the sorghum phyllosphere microbiome.</title>
        <authorList>
            <person name="Shade A."/>
        </authorList>
    </citation>
    <scope>NUCLEOTIDE SEQUENCE [LARGE SCALE GENOMIC DNA]</scope>
    <source>
        <strain evidence="2 3">SORGH_AS_1064</strain>
    </source>
</reference>